<comment type="caution">
    <text evidence="1">The sequence shown here is derived from an EMBL/GenBank/DDBJ whole genome shotgun (WGS) entry which is preliminary data.</text>
</comment>
<dbReference type="EMBL" id="JABACI010000001">
    <property type="protein sequence ID" value="NLP82550.1"/>
    <property type="molecule type" value="Genomic_DNA"/>
</dbReference>
<proteinExistence type="predicted"/>
<evidence type="ECO:0000313" key="1">
    <source>
        <dbReference type="EMBL" id="NLP82550.1"/>
    </source>
</evidence>
<accession>A0ABX1K791</accession>
<dbReference type="InterPro" id="IPR036388">
    <property type="entry name" value="WH-like_DNA-bd_sf"/>
</dbReference>
<keyword evidence="2" id="KW-1185">Reference proteome</keyword>
<organism evidence="1 2">
    <name type="scientific">Microbacterium salsuginis</name>
    <dbReference type="NCBI Taxonomy" id="2722803"/>
    <lineage>
        <taxon>Bacteria</taxon>
        <taxon>Bacillati</taxon>
        <taxon>Actinomycetota</taxon>
        <taxon>Actinomycetes</taxon>
        <taxon>Micrococcales</taxon>
        <taxon>Microbacteriaceae</taxon>
        <taxon>Microbacterium</taxon>
    </lineage>
</organism>
<dbReference type="Gene3D" id="1.10.10.10">
    <property type="entry name" value="Winged helix-like DNA-binding domain superfamily/Winged helix DNA-binding domain"/>
    <property type="match status" value="1"/>
</dbReference>
<dbReference type="SUPFAM" id="SSF46785">
    <property type="entry name" value="Winged helix' DNA-binding domain"/>
    <property type="match status" value="1"/>
</dbReference>
<reference evidence="1 2" key="1">
    <citation type="submission" date="2020-04" db="EMBL/GenBank/DDBJ databases">
        <title>CFH 90308 Microbacterium sp.</title>
        <authorList>
            <person name="Nie G."/>
            <person name="Ming H."/>
            <person name="Xia T."/>
        </authorList>
    </citation>
    <scope>NUCLEOTIDE SEQUENCE [LARGE SCALE GENOMIC DNA]</scope>
    <source>
        <strain evidence="1 2">CFH 90308</strain>
    </source>
</reference>
<dbReference type="CDD" id="cd00090">
    <property type="entry name" value="HTH_ARSR"/>
    <property type="match status" value="1"/>
</dbReference>
<name>A0ABX1K791_9MICO</name>
<sequence length="207" mass="21322">MAALADPVRRELYRLAADHAIGRDEAAEALGIPRTTAAFHLDRLADAGLLAVSYERRSGRTGPGAGRPAKLYLATQTELALTVPERHYELVGDVLAAAADRADAHGVPIRDALAAEAFAAGSAIGATRPDLESALTACGYEPRDVGTGDLVLENCPFHALASRHTSLICGANVELVGGLAAATGDERTAVLAPAAGRCCVEVRSASS</sequence>
<dbReference type="Pfam" id="PF12840">
    <property type="entry name" value="HTH_20"/>
    <property type="match status" value="1"/>
</dbReference>
<protein>
    <submittedName>
        <fullName evidence="1">Helix-turn-helix domain-containing protein</fullName>
    </submittedName>
</protein>
<evidence type="ECO:0000313" key="2">
    <source>
        <dbReference type="Proteomes" id="UP001429745"/>
    </source>
</evidence>
<dbReference type="Proteomes" id="UP001429745">
    <property type="component" value="Unassembled WGS sequence"/>
</dbReference>
<gene>
    <name evidence="1" type="ORF">HF576_01685</name>
</gene>
<dbReference type="InterPro" id="IPR011991">
    <property type="entry name" value="ArsR-like_HTH"/>
</dbReference>
<dbReference type="InterPro" id="IPR036390">
    <property type="entry name" value="WH_DNA-bd_sf"/>
</dbReference>